<accession>A0A1I1X5N6</accession>
<proteinExistence type="predicted"/>
<keyword evidence="1" id="KW-0472">Membrane</keyword>
<evidence type="ECO:0000313" key="2">
    <source>
        <dbReference type="EMBL" id="SFE02726.1"/>
    </source>
</evidence>
<dbReference type="EMBL" id="FOMW01000004">
    <property type="protein sequence ID" value="SFE02726.1"/>
    <property type="molecule type" value="Genomic_DNA"/>
</dbReference>
<dbReference type="AlphaFoldDB" id="A0A1I1X5N6"/>
<evidence type="ECO:0000313" key="3">
    <source>
        <dbReference type="Proteomes" id="UP000198977"/>
    </source>
</evidence>
<gene>
    <name evidence="2" type="ORF">SAMN04488523_104256</name>
</gene>
<feature type="transmembrane region" description="Helical" evidence="1">
    <location>
        <begin position="22"/>
        <end position="41"/>
    </location>
</feature>
<dbReference type="OrthoDB" id="7725875at2"/>
<dbReference type="RefSeq" id="WP_093923173.1">
    <property type="nucleotide sequence ID" value="NZ_FOMW01000004.1"/>
</dbReference>
<sequence>MDFRRTYHAEVLQSRRDRARRAIFWSRATGVLLMITVAATLRSEPELRRVLADAGIDAMLKVTGRVAAPQLADASAVTSERMPVSRVKVNRPAIAAPSEGHDTQATADALGQALAERRITD</sequence>
<protein>
    <submittedName>
        <fullName evidence="2">Uncharacterized protein</fullName>
    </submittedName>
</protein>
<organism evidence="2 3">
    <name type="scientific">Sulfitobacter brevis</name>
    <dbReference type="NCBI Taxonomy" id="74348"/>
    <lineage>
        <taxon>Bacteria</taxon>
        <taxon>Pseudomonadati</taxon>
        <taxon>Pseudomonadota</taxon>
        <taxon>Alphaproteobacteria</taxon>
        <taxon>Rhodobacterales</taxon>
        <taxon>Roseobacteraceae</taxon>
        <taxon>Sulfitobacter</taxon>
    </lineage>
</organism>
<keyword evidence="3" id="KW-1185">Reference proteome</keyword>
<dbReference type="Proteomes" id="UP000198977">
    <property type="component" value="Unassembled WGS sequence"/>
</dbReference>
<evidence type="ECO:0000256" key="1">
    <source>
        <dbReference type="SAM" id="Phobius"/>
    </source>
</evidence>
<name>A0A1I1X5N6_9RHOB</name>
<reference evidence="2 3" key="1">
    <citation type="submission" date="2016-10" db="EMBL/GenBank/DDBJ databases">
        <authorList>
            <person name="de Groot N.N."/>
        </authorList>
    </citation>
    <scope>NUCLEOTIDE SEQUENCE [LARGE SCALE GENOMIC DNA]</scope>
    <source>
        <strain evidence="2 3">DSM 11443</strain>
    </source>
</reference>
<keyword evidence="1" id="KW-1133">Transmembrane helix</keyword>
<keyword evidence="1" id="KW-0812">Transmembrane</keyword>